<dbReference type="PROSITE" id="PS50060">
    <property type="entry name" value="MAM_2"/>
    <property type="match status" value="1"/>
</dbReference>
<dbReference type="Gene3D" id="2.60.210.10">
    <property type="entry name" value="Apoptosis, Tumor Necrosis Factor Receptor Associated Protein 2, Chain A"/>
    <property type="match status" value="1"/>
</dbReference>
<sequence>MHYGKDAFTNGNGSTIITIDPKFQDVIGQRFEMSPYDAQELNLLYNCTQQKGHFIHASTASGQEGDSAKLETEVVKLNRGCNVQCLQFYYFHSGAESDELNIWIREFEDEQDTTGTPRLMGQITGSPTSHWKLHHVSLNATKPFQVVFEARKGAGSSTGGFSVDDINLSETECPHVFIQIDDLENRLNTSSSGTRIYSPRQYSKDGYAYRVAVILYKTYVGMFVGLLSGEFDNQLQWPCLQRQMIFQLLDQTPNQQLQMSKQRTLISASGSSVWDNPRETGSPVFYENDELVYGGILYGYSRFTTLEELQTREFLKGGSAIFMFNFEDLTPLINGTSLPCPQLRPVSITNPQRILDEGPCSPRNVSSTSQPTETTNDWTASTTHPPSTTDNSTSSTTHPPTTTDYRISSTTITPPPTTTDVSTSSTTHPPTTTDYRISSTTITPPPTTTDVSTSSTTHPPTTTNYSTSSTTNPPTTTDYRISSTTITPPPTTTDVR</sequence>
<protein>
    <submittedName>
        <fullName evidence="5">Meprin A subunit beta-like</fullName>
    </submittedName>
</protein>
<reference evidence="5" key="1">
    <citation type="submission" date="2025-08" db="UniProtKB">
        <authorList>
            <consortium name="Ensembl"/>
        </authorList>
    </citation>
    <scope>IDENTIFICATION</scope>
</reference>
<dbReference type="InterPro" id="IPR008974">
    <property type="entry name" value="TRAF-like"/>
</dbReference>
<evidence type="ECO:0000256" key="2">
    <source>
        <dbReference type="SAM" id="MobiDB-lite"/>
    </source>
</evidence>
<dbReference type="InterPro" id="IPR000998">
    <property type="entry name" value="MAM_dom"/>
</dbReference>
<dbReference type="SUPFAM" id="SSF49599">
    <property type="entry name" value="TRAF domain-like"/>
    <property type="match status" value="1"/>
</dbReference>
<reference evidence="5" key="2">
    <citation type="submission" date="2025-09" db="UniProtKB">
        <authorList>
            <consortium name="Ensembl"/>
        </authorList>
    </citation>
    <scope>IDENTIFICATION</scope>
</reference>
<feature type="compositionally biased region" description="Pro residues" evidence="2">
    <location>
        <begin position="487"/>
        <end position="496"/>
    </location>
</feature>
<keyword evidence="6" id="KW-1185">Reference proteome</keyword>
<dbReference type="PANTHER" id="PTHR10127">
    <property type="entry name" value="DISCOIDIN, CUB, EGF, LAMININ , AND ZINC METALLOPROTEASE DOMAIN CONTAINING"/>
    <property type="match status" value="1"/>
</dbReference>
<feature type="compositionally biased region" description="Polar residues" evidence="2">
    <location>
        <begin position="363"/>
        <end position="380"/>
    </location>
</feature>
<evidence type="ECO:0000256" key="1">
    <source>
        <dbReference type="PROSITE-ProRule" id="PRU01211"/>
    </source>
</evidence>
<organism evidence="5 6">
    <name type="scientific">Fundulus heteroclitus</name>
    <name type="common">Killifish</name>
    <name type="synonym">Mummichog</name>
    <dbReference type="NCBI Taxonomy" id="8078"/>
    <lineage>
        <taxon>Eukaryota</taxon>
        <taxon>Metazoa</taxon>
        <taxon>Chordata</taxon>
        <taxon>Craniata</taxon>
        <taxon>Vertebrata</taxon>
        <taxon>Euteleostomi</taxon>
        <taxon>Actinopterygii</taxon>
        <taxon>Neopterygii</taxon>
        <taxon>Teleostei</taxon>
        <taxon>Neoteleostei</taxon>
        <taxon>Acanthomorphata</taxon>
        <taxon>Ovalentaria</taxon>
        <taxon>Atherinomorphae</taxon>
        <taxon>Cyprinodontiformes</taxon>
        <taxon>Fundulidae</taxon>
        <taxon>Fundulus</taxon>
    </lineage>
</organism>
<name>A0A3Q2P471_FUNHE</name>
<evidence type="ECO:0000259" key="4">
    <source>
        <dbReference type="PROSITE" id="PS51864"/>
    </source>
</evidence>
<feature type="region of interest" description="Disordered" evidence="2">
    <location>
        <begin position="352"/>
        <end position="496"/>
    </location>
</feature>
<dbReference type="SMART" id="SM00137">
    <property type="entry name" value="MAM"/>
    <property type="match status" value="1"/>
</dbReference>
<feature type="domain" description="Peptidase M12A" evidence="4">
    <location>
        <begin position="1"/>
        <end position="48"/>
    </location>
</feature>
<dbReference type="PRINTS" id="PR00020">
    <property type="entry name" value="MAMDOMAIN"/>
</dbReference>
<dbReference type="Ensembl" id="ENSFHET00000004821.1">
    <property type="protein sequence ID" value="ENSFHEP00000006842.1"/>
    <property type="gene ID" value="ENSFHEG00000007917.1"/>
</dbReference>
<evidence type="ECO:0000313" key="5">
    <source>
        <dbReference type="Ensembl" id="ENSFHEP00000006842.1"/>
    </source>
</evidence>
<dbReference type="InterPro" id="IPR002083">
    <property type="entry name" value="MATH/TRAF_dom"/>
</dbReference>
<dbReference type="GO" id="GO:0016020">
    <property type="term" value="C:membrane"/>
    <property type="evidence" value="ECO:0007669"/>
    <property type="project" value="InterPro"/>
</dbReference>
<dbReference type="PROSITE" id="PS51864">
    <property type="entry name" value="ASTACIN"/>
    <property type="match status" value="1"/>
</dbReference>
<feature type="compositionally biased region" description="Low complexity" evidence="2">
    <location>
        <begin position="381"/>
        <end position="486"/>
    </location>
</feature>
<dbReference type="Pfam" id="PF00629">
    <property type="entry name" value="MAM"/>
    <property type="match status" value="1"/>
</dbReference>
<dbReference type="AlphaFoldDB" id="A0A3Q2P471"/>
<dbReference type="Proteomes" id="UP000265000">
    <property type="component" value="Unplaced"/>
</dbReference>
<dbReference type="SUPFAM" id="SSF49899">
    <property type="entry name" value="Concanavalin A-like lectins/glucanases"/>
    <property type="match status" value="1"/>
</dbReference>
<dbReference type="Gene3D" id="2.60.120.200">
    <property type="match status" value="1"/>
</dbReference>
<accession>A0A3Q2P471</accession>
<dbReference type="GO" id="GO:0004222">
    <property type="term" value="F:metalloendopeptidase activity"/>
    <property type="evidence" value="ECO:0007669"/>
    <property type="project" value="InterPro"/>
</dbReference>
<comment type="caution">
    <text evidence="1">Lacks conserved residue(s) required for the propagation of feature annotation.</text>
</comment>
<proteinExistence type="predicted"/>
<dbReference type="GeneTree" id="ENSGT00950000183111"/>
<dbReference type="Pfam" id="PF22486">
    <property type="entry name" value="MATH_2"/>
    <property type="match status" value="1"/>
</dbReference>
<dbReference type="PANTHER" id="PTHR10127:SF903">
    <property type="entry name" value="MEPRIN A SUBUNIT"/>
    <property type="match status" value="1"/>
</dbReference>
<dbReference type="InterPro" id="IPR013320">
    <property type="entry name" value="ConA-like_dom_sf"/>
</dbReference>
<evidence type="ECO:0000259" key="3">
    <source>
        <dbReference type="PROSITE" id="PS50060"/>
    </source>
</evidence>
<dbReference type="CDD" id="cd06263">
    <property type="entry name" value="MAM"/>
    <property type="match status" value="1"/>
</dbReference>
<dbReference type="GO" id="GO:0006508">
    <property type="term" value="P:proteolysis"/>
    <property type="evidence" value="ECO:0007669"/>
    <property type="project" value="InterPro"/>
</dbReference>
<dbReference type="InterPro" id="IPR001506">
    <property type="entry name" value="Peptidase_M12A"/>
</dbReference>
<evidence type="ECO:0000313" key="6">
    <source>
        <dbReference type="Proteomes" id="UP000265000"/>
    </source>
</evidence>
<feature type="domain" description="MAM" evidence="3">
    <location>
        <begin position="48"/>
        <end position="175"/>
    </location>
</feature>
<dbReference type="Pfam" id="PF01400">
    <property type="entry name" value="Astacin"/>
    <property type="match status" value="1"/>
</dbReference>